<feature type="repeat" description="ANK" evidence="3">
    <location>
        <begin position="57"/>
        <end position="89"/>
    </location>
</feature>
<evidence type="ECO:0000256" key="2">
    <source>
        <dbReference type="ARBA" id="ARBA00023043"/>
    </source>
</evidence>
<dbReference type="SUPFAM" id="SSF48403">
    <property type="entry name" value="Ankyrin repeat"/>
    <property type="match status" value="1"/>
</dbReference>
<keyword evidence="5" id="KW-1185">Reference proteome</keyword>
<dbReference type="OrthoDB" id="69641at2759"/>
<dbReference type="InterPro" id="IPR036770">
    <property type="entry name" value="Ankyrin_rpt-contain_sf"/>
</dbReference>
<accession>A0A6A4X1G1</accession>
<evidence type="ECO:0000313" key="4">
    <source>
        <dbReference type="EMBL" id="KAF0308211.1"/>
    </source>
</evidence>
<keyword evidence="1" id="KW-0677">Repeat</keyword>
<dbReference type="PROSITE" id="PS50088">
    <property type="entry name" value="ANK_REPEAT"/>
    <property type="match status" value="1"/>
</dbReference>
<dbReference type="InterPro" id="IPR002110">
    <property type="entry name" value="Ankyrin_rpt"/>
</dbReference>
<comment type="caution">
    <text evidence="4">The sequence shown here is derived from an EMBL/GenBank/DDBJ whole genome shotgun (WGS) entry which is preliminary data.</text>
</comment>
<evidence type="ECO:0000256" key="3">
    <source>
        <dbReference type="PROSITE-ProRule" id="PRU00023"/>
    </source>
</evidence>
<dbReference type="Gene3D" id="1.25.40.20">
    <property type="entry name" value="Ankyrin repeat-containing domain"/>
    <property type="match status" value="1"/>
</dbReference>
<evidence type="ECO:0000256" key="1">
    <source>
        <dbReference type="ARBA" id="ARBA00022737"/>
    </source>
</evidence>
<dbReference type="EMBL" id="VIIS01000507">
    <property type="protein sequence ID" value="KAF0308211.1"/>
    <property type="molecule type" value="Genomic_DNA"/>
</dbReference>
<reference evidence="4 5" key="1">
    <citation type="submission" date="2019-07" db="EMBL/GenBank/DDBJ databases">
        <title>Draft genome assembly of a fouling barnacle, Amphibalanus amphitrite (Darwin, 1854): The first reference genome for Thecostraca.</title>
        <authorList>
            <person name="Kim W."/>
        </authorList>
    </citation>
    <scope>NUCLEOTIDE SEQUENCE [LARGE SCALE GENOMIC DNA]</scope>
    <source>
        <strain evidence="4">SNU_AA5</strain>
        <tissue evidence="4">Soma without cirri and trophi</tissue>
    </source>
</reference>
<dbReference type="PROSITE" id="PS50297">
    <property type="entry name" value="ANK_REP_REGION"/>
    <property type="match status" value="1"/>
</dbReference>
<gene>
    <name evidence="4" type="primary">Ankib1</name>
    <name evidence="4" type="ORF">FJT64_020553</name>
</gene>
<protein>
    <submittedName>
        <fullName evidence="4">Ankyrin repeat and IBR domain-containing protein 1</fullName>
    </submittedName>
</protein>
<sequence length="128" mass="14179">MGSASSKFKKYLQHGDEFAAMQERRAACVLMLLQWRGPQPDGQTQPEKLDVDAVDKEGNTALHLAAQCGLKKCVEMLVAHGSCLFVENAAGHTPLDLTVTNQHHVIALFLESKMVFGSQSWNRSYEPH</sequence>
<dbReference type="PANTHER" id="PTHR24171">
    <property type="entry name" value="ANKYRIN REPEAT DOMAIN-CONTAINING PROTEIN 39-RELATED"/>
    <property type="match status" value="1"/>
</dbReference>
<organism evidence="4 5">
    <name type="scientific">Amphibalanus amphitrite</name>
    <name type="common">Striped barnacle</name>
    <name type="synonym">Balanus amphitrite</name>
    <dbReference type="NCBI Taxonomy" id="1232801"/>
    <lineage>
        <taxon>Eukaryota</taxon>
        <taxon>Metazoa</taxon>
        <taxon>Ecdysozoa</taxon>
        <taxon>Arthropoda</taxon>
        <taxon>Crustacea</taxon>
        <taxon>Multicrustacea</taxon>
        <taxon>Cirripedia</taxon>
        <taxon>Thoracica</taxon>
        <taxon>Thoracicalcarea</taxon>
        <taxon>Balanomorpha</taxon>
        <taxon>Balanoidea</taxon>
        <taxon>Balanidae</taxon>
        <taxon>Amphibalaninae</taxon>
        <taxon>Amphibalanus</taxon>
    </lineage>
</organism>
<evidence type="ECO:0000313" key="5">
    <source>
        <dbReference type="Proteomes" id="UP000440578"/>
    </source>
</evidence>
<dbReference type="AlphaFoldDB" id="A0A6A4X1G1"/>
<name>A0A6A4X1G1_AMPAM</name>
<proteinExistence type="predicted"/>
<dbReference type="Proteomes" id="UP000440578">
    <property type="component" value="Unassembled WGS sequence"/>
</dbReference>
<dbReference type="PANTHER" id="PTHR24171:SF9">
    <property type="entry name" value="ANKYRIN REPEAT DOMAIN-CONTAINING PROTEIN 39"/>
    <property type="match status" value="1"/>
</dbReference>
<keyword evidence="2 3" id="KW-0040">ANK repeat</keyword>
<dbReference type="Pfam" id="PF12796">
    <property type="entry name" value="Ank_2"/>
    <property type="match status" value="1"/>
</dbReference>
<dbReference type="SMART" id="SM00248">
    <property type="entry name" value="ANK"/>
    <property type="match status" value="2"/>
</dbReference>